<evidence type="ECO:0000256" key="1">
    <source>
        <dbReference type="ARBA" id="ARBA00004429"/>
    </source>
</evidence>
<evidence type="ECO:0000259" key="9">
    <source>
        <dbReference type="PROSITE" id="PS50850"/>
    </source>
</evidence>
<dbReference type="SUPFAM" id="SSF103473">
    <property type="entry name" value="MFS general substrate transporter"/>
    <property type="match status" value="1"/>
</dbReference>
<feature type="transmembrane region" description="Helical" evidence="8">
    <location>
        <begin position="325"/>
        <end position="345"/>
    </location>
</feature>
<evidence type="ECO:0000256" key="2">
    <source>
        <dbReference type="ARBA" id="ARBA00022448"/>
    </source>
</evidence>
<dbReference type="InterPro" id="IPR036259">
    <property type="entry name" value="MFS_trans_sf"/>
</dbReference>
<comment type="caution">
    <text evidence="10">The sequence shown here is derived from an EMBL/GenBank/DDBJ whole genome shotgun (WGS) entry which is preliminary data.</text>
</comment>
<accession>A0ABQ6GIK3</accession>
<evidence type="ECO:0000256" key="3">
    <source>
        <dbReference type="ARBA" id="ARBA00022475"/>
    </source>
</evidence>
<feature type="transmembrane region" description="Helical" evidence="8">
    <location>
        <begin position="293"/>
        <end position="313"/>
    </location>
</feature>
<dbReference type="RefSeq" id="WP_284239655.1">
    <property type="nucleotide sequence ID" value="NZ_BSSQ01000013.1"/>
</dbReference>
<dbReference type="Gene3D" id="1.20.1250.20">
    <property type="entry name" value="MFS general substrate transporter like domains"/>
    <property type="match status" value="2"/>
</dbReference>
<comment type="subcellular location">
    <subcellularLocation>
        <location evidence="1">Cell inner membrane</location>
        <topology evidence="1">Multi-pass membrane protein</topology>
    </subcellularLocation>
</comment>
<keyword evidence="7 8" id="KW-0472">Membrane</keyword>
<feature type="transmembrane region" description="Helical" evidence="8">
    <location>
        <begin position="160"/>
        <end position="177"/>
    </location>
</feature>
<dbReference type="InterPro" id="IPR020846">
    <property type="entry name" value="MFS_dom"/>
</dbReference>
<protein>
    <submittedName>
        <fullName evidence="10">Transporter YwbF</fullName>
    </submittedName>
</protein>
<feature type="transmembrane region" description="Helical" evidence="8">
    <location>
        <begin position="131"/>
        <end position="148"/>
    </location>
</feature>
<keyword evidence="4" id="KW-0997">Cell inner membrane</keyword>
<keyword evidence="2" id="KW-0813">Transport</keyword>
<dbReference type="Proteomes" id="UP001157114">
    <property type="component" value="Unassembled WGS sequence"/>
</dbReference>
<name>A0ABQ6GIK3_9BACL</name>
<feature type="transmembrane region" description="Helical" evidence="8">
    <location>
        <begin position="263"/>
        <end position="281"/>
    </location>
</feature>
<dbReference type="PANTHER" id="PTHR23522:SF10">
    <property type="entry name" value="3-PHENYLPROPIONIC ACID TRANSPORTER-RELATED"/>
    <property type="match status" value="1"/>
</dbReference>
<organism evidence="10 11">
    <name type="scientific">Paenibacillus glycanilyticus</name>
    <dbReference type="NCBI Taxonomy" id="126569"/>
    <lineage>
        <taxon>Bacteria</taxon>
        <taxon>Bacillati</taxon>
        <taxon>Bacillota</taxon>
        <taxon>Bacilli</taxon>
        <taxon>Bacillales</taxon>
        <taxon>Paenibacillaceae</taxon>
        <taxon>Paenibacillus</taxon>
    </lineage>
</organism>
<evidence type="ECO:0000313" key="10">
    <source>
        <dbReference type="EMBL" id="GLX68872.1"/>
    </source>
</evidence>
<keyword evidence="6 8" id="KW-1133">Transmembrane helix</keyword>
<reference evidence="10 11" key="1">
    <citation type="submission" date="2023-03" db="EMBL/GenBank/DDBJ databases">
        <title>Draft genome sequence of the bacteria which degrade cell wall of Tricholomamatutake.</title>
        <authorList>
            <person name="Konishi Y."/>
            <person name="Fukuta Y."/>
            <person name="Shirasaka N."/>
        </authorList>
    </citation>
    <scope>NUCLEOTIDE SEQUENCE [LARGE SCALE GENOMIC DNA]</scope>
    <source>
        <strain evidence="11">mu1</strain>
    </source>
</reference>
<feature type="transmembrane region" description="Helical" evidence="8">
    <location>
        <begin position="351"/>
        <end position="371"/>
    </location>
</feature>
<sequence length="384" mass="42190">MKLVLLRGYNFFYFSTFAMFLSFLPLYFAEKGFSASKIGLILGTGSIVGVFSQPLWGMISDRFKTVKVVLLLLLAASLGLGVWLFSNSYMPAAFVLTAAMYFVLMPADPLTESMNYRLAEKTGVSFGSIRMYGALGYAVASYIIGYVGDHYGMGSFMYMYAAYAAVTFLLCVLLPETPATGKPVALRDMLPFLKDKRTVQFLLLVLLIAIPHRMNDGYVGLYVKSLGGGVGMVGQAWFVMTLAEVAAFALIHRFIKPGRELKVISIASGFYVLRFALSAWWDTPAAVVGLQLFQGLSFVLFYAASIQYLYTLIPEQWKATGQTILAMLLFGISSIISSALGGWLFDWIGGQALYACMAVLSLIGMCCSLFVQGTVNQMKRIRPS</sequence>
<evidence type="ECO:0000256" key="4">
    <source>
        <dbReference type="ARBA" id="ARBA00022519"/>
    </source>
</evidence>
<proteinExistence type="predicted"/>
<evidence type="ECO:0000256" key="5">
    <source>
        <dbReference type="ARBA" id="ARBA00022692"/>
    </source>
</evidence>
<feature type="transmembrane region" description="Helical" evidence="8">
    <location>
        <begin position="12"/>
        <end position="29"/>
    </location>
</feature>
<evidence type="ECO:0000313" key="11">
    <source>
        <dbReference type="Proteomes" id="UP001157114"/>
    </source>
</evidence>
<keyword evidence="11" id="KW-1185">Reference proteome</keyword>
<evidence type="ECO:0000256" key="7">
    <source>
        <dbReference type="ARBA" id="ARBA00023136"/>
    </source>
</evidence>
<feature type="transmembrane region" description="Helical" evidence="8">
    <location>
        <begin position="35"/>
        <end position="56"/>
    </location>
</feature>
<gene>
    <name evidence="10" type="primary">ywbF_1</name>
    <name evidence="10" type="ORF">MU1_32170</name>
</gene>
<dbReference type="PROSITE" id="PS50850">
    <property type="entry name" value="MFS"/>
    <property type="match status" value="1"/>
</dbReference>
<dbReference type="EMBL" id="BSSQ01000013">
    <property type="protein sequence ID" value="GLX68872.1"/>
    <property type="molecule type" value="Genomic_DNA"/>
</dbReference>
<feature type="transmembrane region" description="Helical" evidence="8">
    <location>
        <begin position="68"/>
        <end position="86"/>
    </location>
</feature>
<feature type="transmembrane region" description="Helical" evidence="8">
    <location>
        <begin position="234"/>
        <end position="251"/>
    </location>
</feature>
<feature type="domain" description="Major facilitator superfamily (MFS) profile" evidence="9">
    <location>
        <begin position="1"/>
        <end position="179"/>
    </location>
</feature>
<feature type="transmembrane region" description="Helical" evidence="8">
    <location>
        <begin position="92"/>
        <end position="110"/>
    </location>
</feature>
<keyword evidence="5 8" id="KW-0812">Transmembrane</keyword>
<keyword evidence="3" id="KW-1003">Cell membrane</keyword>
<feature type="transmembrane region" description="Helical" evidence="8">
    <location>
        <begin position="198"/>
        <end position="214"/>
    </location>
</feature>
<evidence type="ECO:0000256" key="6">
    <source>
        <dbReference type="ARBA" id="ARBA00022989"/>
    </source>
</evidence>
<dbReference type="PANTHER" id="PTHR23522">
    <property type="entry name" value="BLL5896 PROTEIN"/>
    <property type="match status" value="1"/>
</dbReference>
<dbReference type="InterPro" id="IPR024989">
    <property type="entry name" value="MFS_assoc_dom"/>
</dbReference>
<dbReference type="Pfam" id="PF12832">
    <property type="entry name" value="MFS_1_like"/>
    <property type="match status" value="1"/>
</dbReference>
<evidence type="ECO:0000256" key="8">
    <source>
        <dbReference type="SAM" id="Phobius"/>
    </source>
</evidence>